<dbReference type="AlphaFoldDB" id="A0AAD4JKI2"/>
<protein>
    <recommendedName>
        <fullName evidence="4">RING-type E3 ubiquitin transferase</fullName>
        <ecNumber evidence="4">2.3.2.27</ecNumber>
    </recommendedName>
</protein>
<feature type="transmembrane region" description="Helical" evidence="10">
    <location>
        <begin position="792"/>
        <end position="813"/>
    </location>
</feature>
<dbReference type="InterPro" id="IPR057425">
    <property type="entry name" value="DUF2921_N"/>
</dbReference>
<evidence type="ECO:0000259" key="13">
    <source>
        <dbReference type="Pfam" id="PF25333"/>
    </source>
</evidence>
<feature type="transmembrane region" description="Helical" evidence="10">
    <location>
        <begin position="672"/>
        <end position="698"/>
    </location>
</feature>
<dbReference type="GO" id="GO:0012505">
    <property type="term" value="C:endomembrane system"/>
    <property type="evidence" value="ECO:0007669"/>
    <property type="project" value="UniProtKB-SubCell"/>
</dbReference>
<feature type="chain" id="PRO_5042286041" description="RING-type E3 ubiquitin transferase" evidence="11">
    <location>
        <begin position="27"/>
        <end position="917"/>
    </location>
</feature>
<dbReference type="PANTHER" id="PTHR33389">
    <property type="entry name" value="FAMILY PROTEIN, PUTATIVE (DUF2921)-RELATED"/>
    <property type="match status" value="1"/>
</dbReference>
<dbReference type="EMBL" id="SDAM02000034">
    <property type="protein sequence ID" value="KAH6835457.1"/>
    <property type="molecule type" value="Genomic_DNA"/>
</dbReference>
<dbReference type="Pfam" id="PF11145">
    <property type="entry name" value="DUF2921"/>
    <property type="match status" value="1"/>
</dbReference>
<evidence type="ECO:0000256" key="8">
    <source>
        <dbReference type="ARBA" id="ARBA00022989"/>
    </source>
</evidence>
<evidence type="ECO:0000256" key="2">
    <source>
        <dbReference type="ARBA" id="ARBA00004127"/>
    </source>
</evidence>
<evidence type="ECO:0000256" key="3">
    <source>
        <dbReference type="ARBA" id="ARBA00004906"/>
    </source>
</evidence>
<evidence type="ECO:0000256" key="10">
    <source>
        <dbReference type="SAM" id="Phobius"/>
    </source>
</evidence>
<feature type="domain" description="DUF2921" evidence="13">
    <location>
        <begin position="427"/>
        <end position="618"/>
    </location>
</feature>
<keyword evidence="11" id="KW-0732">Signal</keyword>
<dbReference type="InterPro" id="IPR021319">
    <property type="entry name" value="DUF2921"/>
</dbReference>
<comment type="caution">
    <text evidence="14">The sequence shown here is derived from an EMBL/GenBank/DDBJ whole genome shotgun (WGS) entry which is preliminary data.</text>
</comment>
<feature type="domain" description="DUF2921" evidence="13">
    <location>
        <begin position="37"/>
        <end position="211"/>
    </location>
</feature>
<organism evidence="14 15">
    <name type="scientific">Perilla frutescens var. hirtella</name>
    <name type="common">Perilla citriodora</name>
    <name type="synonym">Perilla setoyensis</name>
    <dbReference type="NCBI Taxonomy" id="608512"/>
    <lineage>
        <taxon>Eukaryota</taxon>
        <taxon>Viridiplantae</taxon>
        <taxon>Streptophyta</taxon>
        <taxon>Embryophyta</taxon>
        <taxon>Tracheophyta</taxon>
        <taxon>Spermatophyta</taxon>
        <taxon>Magnoliopsida</taxon>
        <taxon>eudicotyledons</taxon>
        <taxon>Gunneridae</taxon>
        <taxon>Pentapetalae</taxon>
        <taxon>asterids</taxon>
        <taxon>lamiids</taxon>
        <taxon>Lamiales</taxon>
        <taxon>Lamiaceae</taxon>
        <taxon>Nepetoideae</taxon>
        <taxon>Elsholtzieae</taxon>
        <taxon>Perilla</taxon>
    </lineage>
</organism>
<evidence type="ECO:0000259" key="12">
    <source>
        <dbReference type="Pfam" id="PF11145"/>
    </source>
</evidence>
<evidence type="ECO:0000256" key="6">
    <source>
        <dbReference type="ARBA" id="ARBA00022692"/>
    </source>
</evidence>
<evidence type="ECO:0000256" key="7">
    <source>
        <dbReference type="ARBA" id="ARBA00022786"/>
    </source>
</evidence>
<keyword evidence="8 10" id="KW-1133">Transmembrane helix</keyword>
<dbReference type="GO" id="GO:0061630">
    <property type="term" value="F:ubiquitin protein ligase activity"/>
    <property type="evidence" value="ECO:0007669"/>
    <property type="project" value="UniProtKB-EC"/>
</dbReference>
<dbReference type="Pfam" id="PF25333">
    <property type="entry name" value="DUF2921_N"/>
    <property type="match status" value="3"/>
</dbReference>
<feature type="transmembrane region" description="Helical" evidence="10">
    <location>
        <begin position="760"/>
        <end position="780"/>
    </location>
</feature>
<feature type="domain" description="SWEET-like" evidence="12">
    <location>
        <begin position="631"/>
        <end position="901"/>
    </location>
</feature>
<evidence type="ECO:0000256" key="11">
    <source>
        <dbReference type="SAM" id="SignalP"/>
    </source>
</evidence>
<feature type="signal peptide" evidence="11">
    <location>
        <begin position="1"/>
        <end position="26"/>
    </location>
</feature>
<gene>
    <name evidence="14" type="ORF">C2S53_003165</name>
</gene>
<sequence>MSYSWFHSCSWCFFLFACICIDHGLSLSSSSETAVFYTKHCSSVVPEYETTTLTNGNSLPSLSTSYFTGGDSFLRSEPGRTYYYVQKNLRLRIRPDYYQTITSSVYKVGGFLSIRFPYSSDDAPGNYSYGGYNRRRNRGRGSIKFRMDGFWSEESRKLCMLGSASWKGIDRYGVLKLKFEDENPTIYSGVVSGSLESTAPSANDRSYFDPILIFSFPAVPNYKYSLVPTAFSSDSDARKDESLSVGANEFCSMIGWGVRNLELKYATECIGSQLQRGCSPVDGFLPRFLSLTSIQCPEGERKARFMATFQNYTSYGNDAFDVGSTLIGELSWDDKNKRMIGVACEISNPSQQLGIAVTNCKTRLSLSFPSVLTIRNDAKIVGEIWSSKSVDDSGYYRKISFFNSDEYAYGEVSLAELRYEYTELDRVKKLCPSKKPAKKGNVYPDGQSYDMRFDMDIKNGQGEVLAWANARPAWVGNDSYQDGAMLVAIDSSTQESMAEATEILDETSPTKMSYKIRISPYYHLLNLNSSNVSSPSLNWSMSPYHGVEMTAEGMYDASNGFLCMVGCRKLVQNSRTFKDCEVTVELEFPPLKGRRGDRLIKGKIRSTRATNDALHFDDLIVQSADHYFEEAERSIWRMDFEITMVLVSNTFACIFVGLQIFHVKRNPEVPSFISLVMLVILCAGHMIPLVLNFEAVLLGKHDKKTLELGSGGRLEANEVAVRVITMVALLLQLRLLQLVWTAKQSDSNGKSSWSGEKKAGFVSLSLYMIGGVLGLVLNWIRKRDSSFVWGDLRSYGGLILDGFLVPQIILNIFRGSAEKALSHPFYIGTSAVRLLPHAYNQYRAHNYPKYDLNATYYYANPTADFYSTAWDIIIPFGIVVLVVILFLQQRLGGRCVLPQRLRGLEMYEKVPTTADDN</sequence>
<comment type="subcellular location">
    <subcellularLocation>
        <location evidence="2">Endomembrane system</location>
        <topology evidence="2">Multi-pass membrane protein</topology>
    </subcellularLocation>
</comment>
<keyword evidence="6 10" id="KW-0812">Transmembrane</keyword>
<accession>A0AAD4JKI2</accession>
<evidence type="ECO:0000256" key="4">
    <source>
        <dbReference type="ARBA" id="ARBA00012483"/>
    </source>
</evidence>
<keyword evidence="9 10" id="KW-0472">Membrane</keyword>
<keyword evidence="15" id="KW-1185">Reference proteome</keyword>
<feature type="domain" description="DUF2921" evidence="13">
    <location>
        <begin position="231"/>
        <end position="400"/>
    </location>
</feature>
<evidence type="ECO:0000313" key="15">
    <source>
        <dbReference type="Proteomes" id="UP001190926"/>
    </source>
</evidence>
<evidence type="ECO:0000256" key="5">
    <source>
        <dbReference type="ARBA" id="ARBA00022679"/>
    </source>
</evidence>
<feature type="transmembrane region" description="Helical" evidence="10">
    <location>
        <begin position="865"/>
        <end position="887"/>
    </location>
</feature>
<comment type="pathway">
    <text evidence="3">Protein modification; protein ubiquitination.</text>
</comment>
<dbReference type="Proteomes" id="UP001190926">
    <property type="component" value="Unassembled WGS sequence"/>
</dbReference>
<comment type="catalytic activity">
    <reaction evidence="1">
        <text>S-ubiquitinyl-[E2 ubiquitin-conjugating enzyme]-L-cysteine + [acceptor protein]-L-lysine = [E2 ubiquitin-conjugating enzyme]-L-cysteine + N(6)-ubiquitinyl-[acceptor protein]-L-lysine.</text>
        <dbReference type="EC" id="2.3.2.27"/>
    </reaction>
</comment>
<dbReference type="EC" id="2.3.2.27" evidence="4"/>
<keyword evidence="7" id="KW-0833">Ubl conjugation pathway</keyword>
<evidence type="ECO:0000313" key="14">
    <source>
        <dbReference type="EMBL" id="KAH6835457.1"/>
    </source>
</evidence>
<evidence type="ECO:0000256" key="1">
    <source>
        <dbReference type="ARBA" id="ARBA00000900"/>
    </source>
</evidence>
<dbReference type="PANTHER" id="PTHR33389:SF18">
    <property type="entry name" value="OS01G0677900 PROTEIN"/>
    <property type="match status" value="1"/>
</dbReference>
<evidence type="ECO:0000256" key="9">
    <source>
        <dbReference type="ARBA" id="ARBA00023136"/>
    </source>
</evidence>
<keyword evidence="5" id="KW-0808">Transferase</keyword>
<proteinExistence type="predicted"/>
<name>A0AAD4JKI2_PERFH</name>
<reference evidence="14 15" key="1">
    <citation type="journal article" date="2021" name="Nat. Commun.">
        <title>Incipient diploidization of the medicinal plant Perilla within 10,000 years.</title>
        <authorList>
            <person name="Zhang Y."/>
            <person name="Shen Q."/>
            <person name="Leng L."/>
            <person name="Zhang D."/>
            <person name="Chen S."/>
            <person name="Shi Y."/>
            <person name="Ning Z."/>
            <person name="Chen S."/>
        </authorList>
    </citation>
    <scope>NUCLEOTIDE SEQUENCE [LARGE SCALE GENOMIC DNA]</scope>
    <source>
        <strain evidence="15">cv. PC099</strain>
    </source>
</reference>